<name>A0A843UAJ8_COLES</name>
<dbReference type="Proteomes" id="UP000652761">
    <property type="component" value="Unassembled WGS sequence"/>
</dbReference>
<gene>
    <name evidence="2" type="ORF">Taro_012952</name>
</gene>
<dbReference type="AlphaFoldDB" id="A0A843UAJ8"/>
<evidence type="ECO:0000313" key="3">
    <source>
        <dbReference type="Proteomes" id="UP000652761"/>
    </source>
</evidence>
<reference evidence="2" key="1">
    <citation type="submission" date="2017-07" db="EMBL/GenBank/DDBJ databases">
        <title>Taro Niue Genome Assembly and Annotation.</title>
        <authorList>
            <person name="Atibalentja N."/>
            <person name="Keating K."/>
            <person name="Fields C.J."/>
        </authorList>
    </citation>
    <scope>NUCLEOTIDE SEQUENCE</scope>
    <source>
        <strain evidence="2">Niue_2</strain>
        <tissue evidence="2">Leaf</tissue>
    </source>
</reference>
<evidence type="ECO:0000256" key="1">
    <source>
        <dbReference type="SAM" id="MobiDB-lite"/>
    </source>
</evidence>
<accession>A0A843UAJ8</accession>
<comment type="caution">
    <text evidence="2">The sequence shown here is derived from an EMBL/GenBank/DDBJ whole genome shotgun (WGS) entry which is preliminary data.</text>
</comment>
<feature type="region of interest" description="Disordered" evidence="1">
    <location>
        <begin position="16"/>
        <end position="44"/>
    </location>
</feature>
<keyword evidence="3" id="KW-1185">Reference proteome</keyword>
<proteinExistence type="predicted"/>
<sequence>MVLWEKSNFDRFQRSRGLHTRQSKATIEGKRQVRARRSRDRGERAGEAEILGAITGLVRIVGNPQRDVSIPSATELAPPNSYIRRGILSVVR</sequence>
<dbReference type="EMBL" id="NMUH01000511">
    <property type="protein sequence ID" value="MQL80505.1"/>
    <property type="molecule type" value="Genomic_DNA"/>
</dbReference>
<protein>
    <submittedName>
        <fullName evidence="2">Uncharacterized protein</fullName>
    </submittedName>
</protein>
<organism evidence="2 3">
    <name type="scientific">Colocasia esculenta</name>
    <name type="common">Wild taro</name>
    <name type="synonym">Arum esculentum</name>
    <dbReference type="NCBI Taxonomy" id="4460"/>
    <lineage>
        <taxon>Eukaryota</taxon>
        <taxon>Viridiplantae</taxon>
        <taxon>Streptophyta</taxon>
        <taxon>Embryophyta</taxon>
        <taxon>Tracheophyta</taxon>
        <taxon>Spermatophyta</taxon>
        <taxon>Magnoliopsida</taxon>
        <taxon>Liliopsida</taxon>
        <taxon>Araceae</taxon>
        <taxon>Aroideae</taxon>
        <taxon>Colocasieae</taxon>
        <taxon>Colocasia</taxon>
    </lineage>
</organism>
<evidence type="ECO:0000313" key="2">
    <source>
        <dbReference type="EMBL" id="MQL80505.1"/>
    </source>
</evidence>